<keyword evidence="2" id="KW-0732">Signal</keyword>
<evidence type="ECO:0000313" key="5">
    <source>
        <dbReference type="Proteomes" id="UP001240483"/>
    </source>
</evidence>
<sequence>MRRLKRTVITTATIATLTLTVGLAACTTNKHDAKPAAAAASALPSESPNAKESKGPKHTKEKTLEASSSPAKLHELATSKRPARNVPVPGPLPKVAKQKNKVGQAAFVDHWLKELNYAWEVGSFRKEFWDITSPKCQYCKAVDKTFSRMKERKAWVVGGEIRFENVHIPNEKLENGNYYVTFTMHEDERSYYEPGKTKPVETVEGGWVDGTALVLERKEDGWRMRGFYAIDDVPQGK</sequence>
<feature type="chain" id="PRO_5042878993" evidence="2">
    <location>
        <begin position="25"/>
        <end position="237"/>
    </location>
</feature>
<protein>
    <submittedName>
        <fullName evidence="4">DUF6318 family protein</fullName>
    </submittedName>
</protein>
<feature type="domain" description="DUF6318" evidence="3">
    <location>
        <begin position="76"/>
        <end position="226"/>
    </location>
</feature>
<dbReference type="EMBL" id="JASODW010000004">
    <property type="protein sequence ID" value="MDK6274987.1"/>
    <property type="molecule type" value="Genomic_DNA"/>
</dbReference>
<gene>
    <name evidence="4" type="ORF">QP116_04425</name>
</gene>
<feature type="region of interest" description="Disordered" evidence="1">
    <location>
        <begin position="37"/>
        <end position="97"/>
    </location>
</feature>
<evidence type="ECO:0000256" key="2">
    <source>
        <dbReference type="SAM" id="SignalP"/>
    </source>
</evidence>
<name>A0AAP4C7I7_9MICC</name>
<dbReference type="AlphaFoldDB" id="A0AAP4C7I7"/>
<dbReference type="PROSITE" id="PS51257">
    <property type="entry name" value="PROKAR_LIPOPROTEIN"/>
    <property type="match status" value="1"/>
</dbReference>
<dbReference type="RefSeq" id="WP_285332904.1">
    <property type="nucleotide sequence ID" value="NZ_JASODW010000004.1"/>
</dbReference>
<dbReference type="Pfam" id="PF19843">
    <property type="entry name" value="DUF6318"/>
    <property type="match status" value="1"/>
</dbReference>
<reference evidence="4" key="1">
    <citation type="submission" date="2023-05" db="EMBL/GenBank/DDBJ databases">
        <title>Cataloging the Phylogenetic Diversity of Human Bladder Bacteria.</title>
        <authorList>
            <person name="Du J."/>
        </authorList>
    </citation>
    <scope>NUCLEOTIDE SEQUENCE</scope>
    <source>
        <strain evidence="4">UMB9978</strain>
    </source>
</reference>
<organism evidence="4 5">
    <name type="scientific">Pseudoglutamicibacter cumminsii</name>
    <dbReference type="NCBI Taxonomy" id="156979"/>
    <lineage>
        <taxon>Bacteria</taxon>
        <taxon>Bacillati</taxon>
        <taxon>Actinomycetota</taxon>
        <taxon>Actinomycetes</taxon>
        <taxon>Micrococcales</taxon>
        <taxon>Micrococcaceae</taxon>
        <taxon>Pseudoglutamicibacter</taxon>
    </lineage>
</organism>
<comment type="caution">
    <text evidence="4">The sequence shown here is derived from an EMBL/GenBank/DDBJ whole genome shotgun (WGS) entry which is preliminary data.</text>
</comment>
<evidence type="ECO:0000256" key="1">
    <source>
        <dbReference type="SAM" id="MobiDB-lite"/>
    </source>
</evidence>
<accession>A0AAP4C7I7</accession>
<dbReference type="InterPro" id="IPR046281">
    <property type="entry name" value="DUF6318"/>
</dbReference>
<feature type="compositionally biased region" description="Low complexity" evidence="1">
    <location>
        <begin position="37"/>
        <end position="48"/>
    </location>
</feature>
<evidence type="ECO:0000313" key="4">
    <source>
        <dbReference type="EMBL" id="MDK6274987.1"/>
    </source>
</evidence>
<proteinExistence type="predicted"/>
<feature type="signal peptide" evidence="2">
    <location>
        <begin position="1"/>
        <end position="24"/>
    </location>
</feature>
<evidence type="ECO:0000259" key="3">
    <source>
        <dbReference type="Pfam" id="PF19843"/>
    </source>
</evidence>
<dbReference type="Proteomes" id="UP001240483">
    <property type="component" value="Unassembled WGS sequence"/>
</dbReference>